<dbReference type="Pfam" id="PF00106">
    <property type="entry name" value="adh_short"/>
    <property type="match status" value="1"/>
</dbReference>
<sequence>MSKQLLVIVGAGPGVSAAVARKFGSEGFRIALIARNQASLDALSKELRDRDIDTYSVTADASKTESIQEAFKDIREQYGVPDALLYNAAAISASKVTQLDEQRLIDDFKVSVVGALTSVKQVAADFAERKEGTILITGGGLALHPNPDYASLSIGKAGVRSLAYSLAQELKPHNVYVGTVTIGGYVSKGTFFDPDRIAEEYWNLYLKRDEVEFVFAES</sequence>
<evidence type="ECO:0000313" key="2">
    <source>
        <dbReference type="Proteomes" id="UP000502248"/>
    </source>
</evidence>
<protein>
    <submittedName>
        <fullName evidence="1">SDR family NAD(P)-dependent oxidoreductase</fullName>
    </submittedName>
</protein>
<dbReference type="PRINTS" id="PR00081">
    <property type="entry name" value="GDHRDH"/>
</dbReference>
<dbReference type="PANTHER" id="PTHR43431">
    <property type="entry name" value="OXIDOREDUCTASE, SHORT CHAIN DEHYDROGENASE/REDUCTASE FAMILY (AFU_ORTHOLOGUE AFUA_5G14000)"/>
    <property type="match status" value="1"/>
</dbReference>
<dbReference type="AlphaFoldDB" id="A0A7Z2VMG9"/>
<dbReference type="PANTHER" id="PTHR43431:SF1">
    <property type="entry name" value="OS08G0476300 PROTEIN"/>
    <property type="match status" value="1"/>
</dbReference>
<gene>
    <name evidence="1" type="ORF">HH215_24580</name>
</gene>
<organism evidence="1 2">
    <name type="scientific">Cohnella herbarum</name>
    <dbReference type="NCBI Taxonomy" id="2728023"/>
    <lineage>
        <taxon>Bacteria</taxon>
        <taxon>Bacillati</taxon>
        <taxon>Bacillota</taxon>
        <taxon>Bacilli</taxon>
        <taxon>Bacillales</taxon>
        <taxon>Paenibacillaceae</taxon>
        <taxon>Cohnella</taxon>
    </lineage>
</organism>
<dbReference type="SUPFAM" id="SSF51735">
    <property type="entry name" value="NAD(P)-binding Rossmann-fold domains"/>
    <property type="match status" value="1"/>
</dbReference>
<keyword evidence="2" id="KW-1185">Reference proteome</keyword>
<reference evidence="1 2" key="1">
    <citation type="submission" date="2020-04" db="EMBL/GenBank/DDBJ databases">
        <title>Genome sequencing of novel species.</title>
        <authorList>
            <person name="Heo J."/>
            <person name="Kim S.-J."/>
            <person name="Kim J.-S."/>
            <person name="Hong S.-B."/>
            <person name="Kwon S.-W."/>
        </authorList>
    </citation>
    <scope>NUCLEOTIDE SEQUENCE [LARGE SCALE GENOMIC DNA]</scope>
    <source>
        <strain evidence="1 2">MFER-1</strain>
    </source>
</reference>
<dbReference type="KEGG" id="cheb:HH215_24580"/>
<dbReference type="InterPro" id="IPR036291">
    <property type="entry name" value="NAD(P)-bd_dom_sf"/>
</dbReference>
<name>A0A7Z2VMG9_9BACL</name>
<dbReference type="Gene3D" id="3.40.50.720">
    <property type="entry name" value="NAD(P)-binding Rossmann-like Domain"/>
    <property type="match status" value="1"/>
</dbReference>
<evidence type="ECO:0000313" key="1">
    <source>
        <dbReference type="EMBL" id="QJD86036.1"/>
    </source>
</evidence>
<dbReference type="InterPro" id="IPR002347">
    <property type="entry name" value="SDR_fam"/>
</dbReference>
<dbReference type="EMBL" id="CP051680">
    <property type="protein sequence ID" value="QJD86036.1"/>
    <property type="molecule type" value="Genomic_DNA"/>
</dbReference>
<proteinExistence type="predicted"/>
<dbReference type="Proteomes" id="UP000502248">
    <property type="component" value="Chromosome"/>
</dbReference>
<accession>A0A7Z2VMG9</accession>
<dbReference type="RefSeq" id="WP_169282288.1">
    <property type="nucleotide sequence ID" value="NZ_CP051680.1"/>
</dbReference>